<dbReference type="Proteomes" id="UP001153269">
    <property type="component" value="Unassembled WGS sequence"/>
</dbReference>
<organism evidence="1 2">
    <name type="scientific">Pleuronectes platessa</name>
    <name type="common">European plaice</name>
    <dbReference type="NCBI Taxonomy" id="8262"/>
    <lineage>
        <taxon>Eukaryota</taxon>
        <taxon>Metazoa</taxon>
        <taxon>Chordata</taxon>
        <taxon>Craniata</taxon>
        <taxon>Vertebrata</taxon>
        <taxon>Euteleostomi</taxon>
        <taxon>Actinopterygii</taxon>
        <taxon>Neopterygii</taxon>
        <taxon>Teleostei</taxon>
        <taxon>Neoteleostei</taxon>
        <taxon>Acanthomorphata</taxon>
        <taxon>Carangaria</taxon>
        <taxon>Pleuronectiformes</taxon>
        <taxon>Pleuronectoidei</taxon>
        <taxon>Pleuronectidae</taxon>
        <taxon>Pleuronectes</taxon>
    </lineage>
</organism>
<name>A0A9N7U1J4_PLEPL</name>
<proteinExistence type="predicted"/>
<accession>A0A9N7U1J4</accession>
<comment type="caution">
    <text evidence="1">The sequence shown here is derived from an EMBL/GenBank/DDBJ whole genome shotgun (WGS) entry which is preliminary data.</text>
</comment>
<dbReference type="AlphaFoldDB" id="A0A9N7U1J4"/>
<keyword evidence="2" id="KW-1185">Reference proteome</keyword>
<evidence type="ECO:0000313" key="1">
    <source>
        <dbReference type="EMBL" id="CAB1422321.1"/>
    </source>
</evidence>
<sequence length="155" mass="17426">MGSRPQGIKRWPVRPKSPSSVWLCDRSWAWTVGQQSEDSCVSAIGGHDDGFANVCCLRKGFHPWAIYRVGSSNLMIASGHRSGQGERITATPGQRRHGQARFFRQWCEIVSRGGHGVNACDYTPLQAESRMLSVLWWEHIYEVEPGSHIDSKLDM</sequence>
<reference evidence="1" key="1">
    <citation type="submission" date="2020-03" db="EMBL/GenBank/DDBJ databases">
        <authorList>
            <person name="Weist P."/>
        </authorList>
    </citation>
    <scope>NUCLEOTIDE SEQUENCE</scope>
</reference>
<evidence type="ECO:0000313" key="2">
    <source>
        <dbReference type="Proteomes" id="UP001153269"/>
    </source>
</evidence>
<gene>
    <name evidence="1" type="ORF">PLEPLA_LOCUS10236</name>
</gene>
<protein>
    <submittedName>
        <fullName evidence="1">Uncharacterized protein</fullName>
    </submittedName>
</protein>
<dbReference type="EMBL" id="CADEAL010000576">
    <property type="protein sequence ID" value="CAB1422321.1"/>
    <property type="molecule type" value="Genomic_DNA"/>
</dbReference>